<comment type="caution">
    <text evidence="2">The sequence shown here is derived from an EMBL/GenBank/DDBJ whole genome shotgun (WGS) entry which is preliminary data.</text>
</comment>
<accession>A0A8S9LKL6</accession>
<feature type="region of interest" description="Disordered" evidence="1">
    <location>
        <begin position="1"/>
        <end position="22"/>
    </location>
</feature>
<feature type="compositionally biased region" description="Basic and acidic residues" evidence="1">
    <location>
        <begin position="1"/>
        <end position="17"/>
    </location>
</feature>
<organism evidence="2 3">
    <name type="scientific">Brassica cretica</name>
    <name type="common">Mustard</name>
    <dbReference type="NCBI Taxonomy" id="69181"/>
    <lineage>
        <taxon>Eukaryota</taxon>
        <taxon>Viridiplantae</taxon>
        <taxon>Streptophyta</taxon>
        <taxon>Embryophyta</taxon>
        <taxon>Tracheophyta</taxon>
        <taxon>Spermatophyta</taxon>
        <taxon>Magnoliopsida</taxon>
        <taxon>eudicotyledons</taxon>
        <taxon>Gunneridae</taxon>
        <taxon>Pentapetalae</taxon>
        <taxon>rosids</taxon>
        <taxon>malvids</taxon>
        <taxon>Brassicales</taxon>
        <taxon>Brassicaceae</taxon>
        <taxon>Brassiceae</taxon>
        <taxon>Brassica</taxon>
    </lineage>
</organism>
<name>A0A8S9LKL6_BRACR</name>
<evidence type="ECO:0000256" key="1">
    <source>
        <dbReference type="SAM" id="MobiDB-lite"/>
    </source>
</evidence>
<sequence length="91" mass="10472">MAGGRHDNDARVDSTHERLKKTMVHPRVTTTIASQIHPSSPVMFSMKVLVFGWMPFKGDILPESKREWSRSCVGFCRRRKTVDDGRRQQMA</sequence>
<dbReference type="EMBL" id="QGKW02000276">
    <property type="protein sequence ID" value="KAF2607675.1"/>
    <property type="molecule type" value="Genomic_DNA"/>
</dbReference>
<dbReference type="AlphaFoldDB" id="A0A8S9LKL6"/>
<protein>
    <submittedName>
        <fullName evidence="2">Uncharacterized protein</fullName>
    </submittedName>
</protein>
<reference evidence="2" key="1">
    <citation type="submission" date="2019-12" db="EMBL/GenBank/DDBJ databases">
        <title>Genome sequencing and annotation of Brassica cretica.</title>
        <authorList>
            <person name="Studholme D.J."/>
            <person name="Sarris P.F."/>
        </authorList>
    </citation>
    <scope>NUCLEOTIDE SEQUENCE</scope>
    <source>
        <strain evidence="2">PFS-001/15</strain>
        <tissue evidence="2">Leaf</tissue>
    </source>
</reference>
<evidence type="ECO:0000313" key="3">
    <source>
        <dbReference type="Proteomes" id="UP000712281"/>
    </source>
</evidence>
<proteinExistence type="predicted"/>
<evidence type="ECO:0000313" key="2">
    <source>
        <dbReference type="EMBL" id="KAF2607675.1"/>
    </source>
</evidence>
<gene>
    <name evidence="2" type="ORF">F2Q68_00044398</name>
</gene>
<dbReference type="Proteomes" id="UP000712281">
    <property type="component" value="Unassembled WGS sequence"/>
</dbReference>